<organism evidence="5 6">
    <name type="scientific">Triparma retinervis</name>
    <dbReference type="NCBI Taxonomy" id="2557542"/>
    <lineage>
        <taxon>Eukaryota</taxon>
        <taxon>Sar</taxon>
        <taxon>Stramenopiles</taxon>
        <taxon>Ochrophyta</taxon>
        <taxon>Bolidophyceae</taxon>
        <taxon>Parmales</taxon>
        <taxon>Triparmaceae</taxon>
        <taxon>Triparma</taxon>
    </lineage>
</organism>
<sequence>MFVSNLAPSCTRKSLLKLFKSPSHPVKSARIRGAPSVSESNGVQLPESSKGDASLERKVMAISRTGGEEGKVGYVVFETAEGMEIARSKEWRLLDRLLYTVGVQRDAAEDAERSVFVGNIPFKCSEETLRRHVEGRMGPGGRCLRARIVRDKDSRISKGCGYVLMESRKDAGDVLKAGLGKMGGKELRVEDRGPVRKRAEDGVHDVFADKNTTPFH</sequence>
<dbReference type="InterPro" id="IPR035979">
    <property type="entry name" value="RBD_domain_sf"/>
</dbReference>
<feature type="region of interest" description="Disordered" evidence="3">
    <location>
        <begin position="26"/>
        <end position="52"/>
    </location>
</feature>
<dbReference type="AlphaFoldDB" id="A0A9W6ZWA9"/>
<evidence type="ECO:0000256" key="2">
    <source>
        <dbReference type="PROSITE-ProRule" id="PRU00176"/>
    </source>
</evidence>
<dbReference type="Pfam" id="PF00076">
    <property type="entry name" value="RRM_1"/>
    <property type="match status" value="1"/>
</dbReference>
<evidence type="ECO:0000313" key="5">
    <source>
        <dbReference type="EMBL" id="GMH60891.1"/>
    </source>
</evidence>
<dbReference type="Gene3D" id="3.30.70.330">
    <property type="match status" value="1"/>
</dbReference>
<protein>
    <recommendedName>
        <fullName evidence="4">RRM domain-containing protein</fullName>
    </recommendedName>
</protein>
<keyword evidence="1 2" id="KW-0694">RNA-binding</keyword>
<proteinExistence type="predicted"/>
<dbReference type="Proteomes" id="UP001165082">
    <property type="component" value="Unassembled WGS sequence"/>
</dbReference>
<evidence type="ECO:0000256" key="1">
    <source>
        <dbReference type="ARBA" id="ARBA00022884"/>
    </source>
</evidence>
<dbReference type="PROSITE" id="PS50102">
    <property type="entry name" value="RRM"/>
    <property type="match status" value="1"/>
</dbReference>
<feature type="domain" description="RRM" evidence="4">
    <location>
        <begin position="113"/>
        <end position="194"/>
    </location>
</feature>
<accession>A0A9W6ZWA9</accession>
<dbReference type="PANTHER" id="PTHR48024">
    <property type="entry name" value="GEO13361P1-RELATED"/>
    <property type="match status" value="1"/>
</dbReference>
<dbReference type="GO" id="GO:0003723">
    <property type="term" value="F:RNA binding"/>
    <property type="evidence" value="ECO:0007669"/>
    <property type="project" value="UniProtKB-UniRule"/>
</dbReference>
<gene>
    <name evidence="5" type="ORF">TrRE_jg9263</name>
</gene>
<dbReference type="InterPro" id="IPR050886">
    <property type="entry name" value="RNA-binding_reg"/>
</dbReference>
<reference evidence="5" key="1">
    <citation type="submission" date="2022-07" db="EMBL/GenBank/DDBJ databases">
        <title>Genome analysis of Parmales, a sister group of diatoms, reveals the evolutionary specialization of diatoms from phago-mixotrophs to photoautotrophs.</title>
        <authorList>
            <person name="Ban H."/>
            <person name="Sato S."/>
            <person name="Yoshikawa S."/>
            <person name="Kazumasa Y."/>
            <person name="Nakamura Y."/>
            <person name="Ichinomiya M."/>
            <person name="Saitoh K."/>
            <person name="Sato N."/>
            <person name="Blanc-Mathieu R."/>
            <person name="Endo H."/>
            <person name="Kuwata A."/>
            <person name="Ogata H."/>
        </authorList>
    </citation>
    <scope>NUCLEOTIDE SEQUENCE</scope>
</reference>
<dbReference type="OrthoDB" id="442677at2759"/>
<keyword evidence="6" id="KW-1185">Reference proteome</keyword>
<comment type="caution">
    <text evidence="5">The sequence shown here is derived from an EMBL/GenBank/DDBJ whole genome shotgun (WGS) entry which is preliminary data.</text>
</comment>
<dbReference type="InterPro" id="IPR012677">
    <property type="entry name" value="Nucleotide-bd_a/b_plait_sf"/>
</dbReference>
<evidence type="ECO:0000259" key="4">
    <source>
        <dbReference type="PROSITE" id="PS50102"/>
    </source>
</evidence>
<feature type="compositionally biased region" description="Polar residues" evidence="3">
    <location>
        <begin position="37"/>
        <end position="47"/>
    </location>
</feature>
<name>A0A9W6ZWA9_9STRA</name>
<evidence type="ECO:0000313" key="6">
    <source>
        <dbReference type="Proteomes" id="UP001165082"/>
    </source>
</evidence>
<dbReference type="PANTHER" id="PTHR48024:SF56">
    <property type="entry name" value="HETEROGENEOUS NUCLEAR RIBONUCLEOPROTEIN A0"/>
    <property type="match status" value="1"/>
</dbReference>
<evidence type="ECO:0000256" key="3">
    <source>
        <dbReference type="SAM" id="MobiDB-lite"/>
    </source>
</evidence>
<dbReference type="EMBL" id="BRXZ01002382">
    <property type="protein sequence ID" value="GMH60891.1"/>
    <property type="molecule type" value="Genomic_DNA"/>
</dbReference>
<dbReference type="SUPFAM" id="SSF54928">
    <property type="entry name" value="RNA-binding domain, RBD"/>
    <property type="match status" value="1"/>
</dbReference>
<dbReference type="InterPro" id="IPR000504">
    <property type="entry name" value="RRM_dom"/>
</dbReference>
<dbReference type="SMART" id="SM00360">
    <property type="entry name" value="RRM"/>
    <property type="match status" value="1"/>
</dbReference>